<name>A0A450UAB4_9GAMM</name>
<sequence>MGPAPTRSDDGIMVSPEYRIGSGSVSLPPLQVTIGEAKSGTAPAKDNGTMHDVNLP</sequence>
<dbReference type="AlphaFoldDB" id="A0A450UAB4"/>
<proteinExistence type="predicted"/>
<accession>A0A450UAB4</accession>
<reference evidence="1" key="1">
    <citation type="submission" date="2019-02" db="EMBL/GenBank/DDBJ databases">
        <authorList>
            <person name="Gruber-Vodicka R. H."/>
            <person name="Seah K. B. B."/>
        </authorList>
    </citation>
    <scope>NUCLEOTIDE SEQUENCE</scope>
    <source>
        <strain evidence="1">BECK_M7</strain>
    </source>
</reference>
<evidence type="ECO:0000313" key="1">
    <source>
        <dbReference type="EMBL" id="VFJ89013.1"/>
    </source>
</evidence>
<gene>
    <name evidence="1" type="ORF">BECKLFY1418B_GA0070995_101327</name>
</gene>
<organism evidence="1">
    <name type="scientific">Candidatus Kentrum sp. LFY</name>
    <dbReference type="NCBI Taxonomy" id="2126342"/>
    <lineage>
        <taxon>Bacteria</taxon>
        <taxon>Pseudomonadati</taxon>
        <taxon>Pseudomonadota</taxon>
        <taxon>Gammaproteobacteria</taxon>
        <taxon>Candidatus Kentrum</taxon>
    </lineage>
</organism>
<protein>
    <submittedName>
        <fullName evidence="1">Uncharacterized protein</fullName>
    </submittedName>
</protein>
<dbReference type="EMBL" id="CAADFF010000013">
    <property type="protein sequence ID" value="VFJ89013.1"/>
    <property type="molecule type" value="Genomic_DNA"/>
</dbReference>